<dbReference type="InterPro" id="IPR002423">
    <property type="entry name" value="Cpn60/GroEL/TCP-1"/>
</dbReference>
<dbReference type="NCBIfam" id="NF009488">
    <property type="entry name" value="PRK12850.1"/>
    <property type="match status" value="1"/>
</dbReference>
<dbReference type="FunFam" id="3.50.7.10:FF:000001">
    <property type="entry name" value="60 kDa chaperonin"/>
    <property type="match status" value="1"/>
</dbReference>
<dbReference type="SUPFAM" id="SSF52029">
    <property type="entry name" value="GroEL apical domain-like"/>
    <property type="match status" value="1"/>
</dbReference>
<dbReference type="SUPFAM" id="SSF48592">
    <property type="entry name" value="GroEL equatorial domain-like"/>
    <property type="match status" value="1"/>
</dbReference>
<dbReference type="CDD" id="cd03344">
    <property type="entry name" value="GroEL"/>
    <property type="match status" value="1"/>
</dbReference>
<dbReference type="InterPro" id="IPR027410">
    <property type="entry name" value="TCP-1-like_intermed_sf"/>
</dbReference>
<dbReference type="NCBIfam" id="NF000592">
    <property type="entry name" value="PRK00013.1"/>
    <property type="match status" value="1"/>
</dbReference>
<dbReference type="GO" id="GO:0140662">
    <property type="term" value="F:ATP-dependent protein folding chaperone"/>
    <property type="evidence" value="ECO:0007669"/>
    <property type="project" value="InterPro"/>
</dbReference>
<keyword evidence="2" id="KW-0547">Nucleotide-binding</keyword>
<evidence type="ECO:0000313" key="5">
    <source>
        <dbReference type="EMBL" id="SFV67978.1"/>
    </source>
</evidence>
<proteinExistence type="inferred from homology"/>
<organism evidence="5">
    <name type="scientific">hydrothermal vent metagenome</name>
    <dbReference type="NCBI Taxonomy" id="652676"/>
    <lineage>
        <taxon>unclassified sequences</taxon>
        <taxon>metagenomes</taxon>
        <taxon>ecological metagenomes</taxon>
    </lineage>
</organism>
<dbReference type="NCBIfam" id="TIGR02348">
    <property type="entry name" value="GroEL"/>
    <property type="match status" value="1"/>
</dbReference>
<dbReference type="HAMAP" id="MF_00600">
    <property type="entry name" value="CH60"/>
    <property type="match status" value="1"/>
</dbReference>
<dbReference type="InterPro" id="IPR027413">
    <property type="entry name" value="GROEL-like_equatorial_sf"/>
</dbReference>
<evidence type="ECO:0000256" key="2">
    <source>
        <dbReference type="ARBA" id="ARBA00022741"/>
    </source>
</evidence>
<dbReference type="GO" id="GO:0005524">
    <property type="term" value="F:ATP binding"/>
    <property type="evidence" value="ECO:0007669"/>
    <property type="project" value="UniProtKB-KW"/>
</dbReference>
<dbReference type="PANTHER" id="PTHR45633">
    <property type="entry name" value="60 KDA HEAT SHOCK PROTEIN, MITOCHONDRIAL"/>
    <property type="match status" value="1"/>
</dbReference>
<dbReference type="Gene3D" id="3.30.260.10">
    <property type="entry name" value="TCP-1-like chaperonin intermediate domain"/>
    <property type="match status" value="1"/>
</dbReference>
<evidence type="ECO:0000256" key="1">
    <source>
        <dbReference type="ARBA" id="ARBA00006607"/>
    </source>
</evidence>
<dbReference type="PRINTS" id="PR00298">
    <property type="entry name" value="CHAPERONIN60"/>
</dbReference>
<dbReference type="Gene3D" id="3.50.7.10">
    <property type="entry name" value="GroEL"/>
    <property type="match status" value="1"/>
</dbReference>
<reference evidence="5" key="1">
    <citation type="submission" date="2016-10" db="EMBL/GenBank/DDBJ databases">
        <authorList>
            <person name="de Groot N.N."/>
        </authorList>
    </citation>
    <scope>NUCLEOTIDE SEQUENCE</scope>
</reference>
<accession>A0A1W1CQ13</accession>
<dbReference type="EMBL" id="FPHJ01000059">
    <property type="protein sequence ID" value="SFV67978.1"/>
    <property type="molecule type" value="Genomic_DNA"/>
</dbReference>
<keyword evidence="5" id="KW-0346">Stress response</keyword>
<dbReference type="SUPFAM" id="SSF54849">
    <property type="entry name" value="GroEL-intermediate domain like"/>
    <property type="match status" value="1"/>
</dbReference>
<dbReference type="GO" id="GO:0042026">
    <property type="term" value="P:protein refolding"/>
    <property type="evidence" value="ECO:0007669"/>
    <property type="project" value="InterPro"/>
</dbReference>
<dbReference type="AlphaFoldDB" id="A0A1W1CQ13"/>
<dbReference type="Pfam" id="PF00118">
    <property type="entry name" value="Cpn60_TCP1"/>
    <property type="match status" value="1"/>
</dbReference>
<dbReference type="NCBIfam" id="NF009487">
    <property type="entry name" value="PRK12849.1"/>
    <property type="match status" value="1"/>
</dbReference>
<comment type="similarity">
    <text evidence="1">Belongs to the chaperonin (HSP60) family.</text>
</comment>
<dbReference type="InterPro" id="IPR027409">
    <property type="entry name" value="GroEL-like_apical_dom_sf"/>
</dbReference>
<gene>
    <name evidence="5" type="ORF">MNB_SUP05-5-450</name>
</gene>
<dbReference type="NCBIfam" id="NF009489">
    <property type="entry name" value="PRK12851.1"/>
    <property type="match status" value="1"/>
</dbReference>
<keyword evidence="3" id="KW-0067">ATP-binding</keyword>
<dbReference type="Gene3D" id="1.10.560.10">
    <property type="entry name" value="GroEL-like equatorial domain"/>
    <property type="match status" value="1"/>
</dbReference>
<sequence>MSAKEVKFGSDVRQAMLDGVNVLANAVKVTLGPKGRNVVLEKSFGAPHITKDGVSVAKEIELENKFENMGAQMVKDVASQTNDIAGDGTTTATVLAQAIVREGVKYVAAGMNPMDLKRGIEKGTKTAVKALAKLAQPCSDSKAIAQVGTVSANSDESVGNIIAQAMEKVGKEGVITVEEGSGFDNELSVVEGMQFDRGYLSPYFVNNQESMTADLENPFILLFDKKISNIRDLLPTLEEVNKSGKPLLIIAEDVEGEALATLVVNNMRGIVKVAAVKAPGFGDRRKAILEDIAILTGGTVISEEVGLSLEKVTMEHLGSAKKVHIGKDDSTIVDGAGDKKAIDARVAQIKAQIETTTSDYDKEKLQERLAKLSGGVAIIKVGAATEIEMKEKKDRVDDALHATRAAVAEGVVPGGGVALIRAISALDKLKGDNHDQDIGIKIIKRAMEEPLRQIVANGGAEPSVVLNKVAEGKGNFGFNASNEEYGDMLKMGILDPTKVTRAALQNASSVSALMITTEAMIAEIPQETSATPDMSGMGGGMGGMGGMM</sequence>
<name>A0A1W1CQ13_9ZZZZ</name>
<dbReference type="InterPro" id="IPR001844">
    <property type="entry name" value="Cpn60/GroEL"/>
</dbReference>
<protein>
    <submittedName>
        <fullName evidence="5">Heat shock protein 60 family chaperone GroEL</fullName>
    </submittedName>
</protein>
<evidence type="ECO:0000256" key="3">
    <source>
        <dbReference type="ARBA" id="ARBA00022840"/>
    </source>
</evidence>
<dbReference type="FunFam" id="1.10.560.10:FF:000001">
    <property type="entry name" value="60 kDa chaperonin"/>
    <property type="match status" value="1"/>
</dbReference>
<keyword evidence="4" id="KW-0143">Chaperone</keyword>
<evidence type="ECO:0000256" key="4">
    <source>
        <dbReference type="ARBA" id="ARBA00023186"/>
    </source>
</evidence>